<reference evidence="3" key="2">
    <citation type="submission" date="2017-04" db="EMBL/GenBank/DDBJ databases">
        <authorList>
            <person name="Criscuolo A."/>
        </authorList>
    </citation>
    <scope>NUCLEOTIDE SEQUENCE [LARGE SCALE GENOMIC DNA]</scope>
</reference>
<dbReference type="RefSeq" id="WP_225991072.1">
    <property type="nucleotide sequence ID" value="NZ_CP086329.1"/>
</dbReference>
<accession>A0A1Y5Z9F5</accession>
<dbReference type="GeneID" id="69534819"/>
<reference evidence="2" key="1">
    <citation type="submission" date="2017-04" db="EMBL/GenBank/DDBJ databases">
        <authorList>
            <person name="Afonso C.L."/>
            <person name="Miller P.J."/>
            <person name="Scott M.A."/>
            <person name="Spackman E."/>
            <person name="Goraichik I."/>
            <person name="Dimitrov K.M."/>
            <person name="Suarez D.L."/>
            <person name="Swayne D.E."/>
        </authorList>
    </citation>
    <scope>NUCLEOTIDE SEQUENCE [LARGE SCALE GENOMIC DNA]</scope>
    <source>
        <strain evidence="2">16-00191</strain>
    </source>
</reference>
<gene>
    <name evidence="2" type="ORF">BACERE00191_01661</name>
    <name evidence="1" type="ORF">OWO78_21695</name>
</gene>
<dbReference type="AlphaFoldDB" id="A0A1Y5Z9F5"/>
<reference evidence="1" key="3">
    <citation type="submission" date="2022-11" db="EMBL/GenBank/DDBJ databases">
        <title>WGS-based characterization of Bacillus cereus isolated from food &amp; feed additives.</title>
        <authorList>
            <person name="Bogaerts B."/>
            <person name="Fraiture M.-A."/>
            <person name="Roosens N.H.C."/>
            <person name="De Keersmaecker S.C.J."/>
            <person name="Vanneste K."/>
        </authorList>
    </citation>
    <scope>NUCLEOTIDE SEQUENCE</scope>
    <source>
        <strain evidence="1">74.2</strain>
    </source>
</reference>
<evidence type="ECO:0000313" key="3">
    <source>
        <dbReference type="Proteomes" id="UP000194499"/>
    </source>
</evidence>
<sequence>MKLTSAILEMDSNGNIRKEDNMATIIANTDTGNSIRLYCKIDPEQNTIVAFNTAIMGIVCPCCYSNTFTCTTLYNKRHKLLREAYELLNENHAIGLKLLYDHFGELIVE</sequence>
<proteinExistence type="predicted"/>
<evidence type="ECO:0000313" key="1">
    <source>
        <dbReference type="EMBL" id="MDK7393991.1"/>
    </source>
</evidence>
<protein>
    <submittedName>
        <fullName evidence="2">Uncharacterized protein</fullName>
    </submittedName>
</protein>
<organism evidence="2 3">
    <name type="scientific">Bacillus pacificus</name>
    <dbReference type="NCBI Taxonomy" id="2026187"/>
    <lineage>
        <taxon>Bacteria</taxon>
        <taxon>Bacillati</taxon>
        <taxon>Bacillota</taxon>
        <taxon>Bacilli</taxon>
        <taxon>Bacillales</taxon>
        <taxon>Bacillaceae</taxon>
        <taxon>Bacillus</taxon>
        <taxon>Bacillus cereus group</taxon>
    </lineage>
</organism>
<dbReference type="Proteomes" id="UP000194499">
    <property type="component" value="Unassembled WGS sequence"/>
</dbReference>
<evidence type="ECO:0000313" key="2">
    <source>
        <dbReference type="EMBL" id="SMD86818.1"/>
    </source>
</evidence>
<dbReference type="EMBL" id="FWZB01000033">
    <property type="protein sequence ID" value="SMD86818.1"/>
    <property type="molecule type" value="Genomic_DNA"/>
</dbReference>
<dbReference type="Proteomes" id="UP001174229">
    <property type="component" value="Unassembled WGS sequence"/>
</dbReference>
<name>A0A1Y5Z9F5_9BACI</name>
<dbReference type="EMBL" id="JAPNPE010000011">
    <property type="protein sequence ID" value="MDK7393991.1"/>
    <property type="molecule type" value="Genomic_DNA"/>
</dbReference>